<feature type="transmembrane region" description="Helical" evidence="7">
    <location>
        <begin position="6"/>
        <end position="29"/>
    </location>
</feature>
<keyword evidence="7" id="KW-1133">Transmembrane helix</keyword>
<dbReference type="GO" id="GO:0009247">
    <property type="term" value="P:glycolipid biosynthetic process"/>
    <property type="evidence" value="ECO:0007669"/>
    <property type="project" value="UniProtKB-ARBA"/>
</dbReference>
<keyword evidence="7" id="KW-0812">Transmembrane</keyword>
<evidence type="ECO:0000256" key="3">
    <source>
        <dbReference type="ARBA" id="ARBA00022519"/>
    </source>
</evidence>
<evidence type="ECO:0000256" key="5">
    <source>
        <dbReference type="ARBA" id="ARBA00023136"/>
    </source>
</evidence>
<accession>A0A4V2ZXE8</accession>
<proteinExistence type="predicted"/>
<dbReference type="PANTHER" id="PTHR30606:SF10">
    <property type="entry name" value="PHOSPHATIDYLINOSITOL MANNOSIDE ACYLTRANSFERASE"/>
    <property type="match status" value="1"/>
</dbReference>
<gene>
    <name evidence="8" type="ORF">E2F43_00695</name>
</gene>
<keyword evidence="6 8" id="KW-0012">Acyltransferase</keyword>
<comment type="caution">
    <text evidence="8">The sequence shown here is derived from an EMBL/GenBank/DDBJ whole genome shotgun (WGS) entry which is preliminary data.</text>
</comment>
<evidence type="ECO:0000256" key="6">
    <source>
        <dbReference type="ARBA" id="ARBA00023315"/>
    </source>
</evidence>
<dbReference type="CDD" id="cd07984">
    <property type="entry name" value="LPLAT_LABLAT-like"/>
    <property type="match status" value="1"/>
</dbReference>
<comment type="subcellular location">
    <subcellularLocation>
        <location evidence="1">Cell inner membrane</location>
    </subcellularLocation>
</comment>
<dbReference type="OrthoDB" id="9803456at2"/>
<keyword evidence="9" id="KW-1185">Reference proteome</keyword>
<dbReference type="Pfam" id="PF03279">
    <property type="entry name" value="Lip_A_acyltrans"/>
    <property type="match status" value="1"/>
</dbReference>
<name>A0A4V2ZXE8_9GAMM</name>
<evidence type="ECO:0000256" key="7">
    <source>
        <dbReference type="SAM" id="Phobius"/>
    </source>
</evidence>
<evidence type="ECO:0000256" key="2">
    <source>
        <dbReference type="ARBA" id="ARBA00022475"/>
    </source>
</evidence>
<sequence length="290" mass="34735">MWFRWISFLPFSLLYALAWLCYLLLYYVFRYRREVVRTNLANAFPEKSVAERRKLEKAFYLRLSQVALEIIKARRMPAEAFLQRARFTNPELLERYSENFSKSVIVLTIHQGNWEWMLHGATTRFQIPIDPVYKPLHNASVDKLIYEIRSQFGSRPLSMDESVKDIIRRRREFRVFVMVADQSPIRSERGYWTLFMNQEANFYLGAETIAKMARFPVLFAQCRRRRTGYYDIEFKEVATPPYDKEANDITDRYVALAEEAIRSEPESWLWSNRRWKRDRAKEAAMEQDAS</sequence>
<dbReference type="InterPro" id="IPR004960">
    <property type="entry name" value="LipA_acyltrans"/>
</dbReference>
<evidence type="ECO:0000313" key="8">
    <source>
        <dbReference type="EMBL" id="TDG14795.1"/>
    </source>
</evidence>
<keyword evidence="5 7" id="KW-0472">Membrane</keyword>
<dbReference type="GO" id="GO:0005886">
    <property type="term" value="C:plasma membrane"/>
    <property type="evidence" value="ECO:0007669"/>
    <property type="project" value="UniProtKB-SubCell"/>
</dbReference>
<dbReference type="RefSeq" id="WP_133208960.1">
    <property type="nucleotide sequence ID" value="NZ_SMSE01000001.1"/>
</dbReference>
<evidence type="ECO:0000256" key="4">
    <source>
        <dbReference type="ARBA" id="ARBA00022679"/>
    </source>
</evidence>
<dbReference type="Proteomes" id="UP000295554">
    <property type="component" value="Unassembled WGS sequence"/>
</dbReference>
<dbReference type="PANTHER" id="PTHR30606">
    <property type="entry name" value="LIPID A BIOSYNTHESIS LAUROYL ACYLTRANSFERASE"/>
    <property type="match status" value="1"/>
</dbReference>
<reference evidence="8 9" key="1">
    <citation type="submission" date="2019-03" db="EMBL/GenBank/DDBJ databases">
        <title>Seongchinamella monodicae gen. nov., sp. nov., a novel member of the Gammaproteobacteria isolated from a tidal mudflat of beach.</title>
        <authorList>
            <person name="Yang H.G."/>
            <person name="Kang J.W."/>
            <person name="Lee S.D."/>
        </authorList>
    </citation>
    <scope>NUCLEOTIDE SEQUENCE [LARGE SCALE GENOMIC DNA]</scope>
    <source>
        <strain evidence="8 9">GH4-78</strain>
    </source>
</reference>
<keyword evidence="3" id="KW-0997">Cell inner membrane</keyword>
<dbReference type="EMBL" id="SMSE01000001">
    <property type="protein sequence ID" value="TDG14795.1"/>
    <property type="molecule type" value="Genomic_DNA"/>
</dbReference>
<evidence type="ECO:0000256" key="1">
    <source>
        <dbReference type="ARBA" id="ARBA00004533"/>
    </source>
</evidence>
<organism evidence="8 9">
    <name type="scientific">Seongchinamella unica</name>
    <dbReference type="NCBI Taxonomy" id="2547392"/>
    <lineage>
        <taxon>Bacteria</taxon>
        <taxon>Pseudomonadati</taxon>
        <taxon>Pseudomonadota</taxon>
        <taxon>Gammaproteobacteria</taxon>
        <taxon>Cellvibrionales</taxon>
        <taxon>Halieaceae</taxon>
        <taxon>Seongchinamella</taxon>
    </lineage>
</organism>
<keyword evidence="2" id="KW-1003">Cell membrane</keyword>
<dbReference type="GO" id="GO:0016746">
    <property type="term" value="F:acyltransferase activity"/>
    <property type="evidence" value="ECO:0007669"/>
    <property type="project" value="UniProtKB-KW"/>
</dbReference>
<evidence type="ECO:0000313" key="9">
    <source>
        <dbReference type="Proteomes" id="UP000295554"/>
    </source>
</evidence>
<protein>
    <submittedName>
        <fullName evidence="8">Lipid A biosynthesis (KDO)2-(Lauroyl)-lipid IVA acyltransferase</fullName>
    </submittedName>
</protein>
<dbReference type="AlphaFoldDB" id="A0A4V2ZXE8"/>
<keyword evidence="4 8" id="KW-0808">Transferase</keyword>